<feature type="compositionally biased region" description="Polar residues" evidence="16">
    <location>
        <begin position="90"/>
        <end position="102"/>
    </location>
</feature>
<dbReference type="SMART" id="SM01052">
    <property type="entry name" value="CAP_GLY"/>
    <property type="match status" value="1"/>
</dbReference>
<dbReference type="PROSITE" id="PS50199">
    <property type="entry name" value="ZF_RANBP2_2"/>
    <property type="match status" value="1"/>
</dbReference>
<evidence type="ECO:0000313" key="23">
    <source>
        <dbReference type="Proteomes" id="UP001152798"/>
    </source>
</evidence>
<dbReference type="GO" id="GO:0071797">
    <property type="term" value="C:LUBAC complex"/>
    <property type="evidence" value="ECO:0007669"/>
    <property type="project" value="TreeGrafter"/>
</dbReference>
<sequence length="1924" mass="216527">MDENPPILIGENVFWLGSGSGLPKKGKVKWIGKLQEIGPGWTIGVELDEPLPYGGIDGSWGSRKLFTCKQKHGLIVPLACVVSERQRPQLNQRHTMNETSSAFARERANKHEKSRFDHLSPKNSARDGKLKNSDNALVPIKRPNENQPGRNLETFRHEYLTQPRTIRNRSSVDSVQIQQEGIVYSWMVDHQAQNERLIFRRMGFRRRELNRSLDDGLATESPRNSFTSSRSSGSKKDRSSGIFSLFQWFKKQKSEDSSDLEVSSGLNSPELPRSTSITGSVDTLFSTATANSFAFVHPLQYRPFGLANQPEIRIAVGPETNTYRNRIRERERLRYVEKNISLREKYRLYASGTLPRSADHINELSDYQILDIKKSFDQLPGSKYSTLGRKKRKAPPPPTISNSSNSENSLPAAVNQHFSEGILIKQHRRASSEPVKYIKLCHVKGKRRAPQPPARDNSTDTDILSLSTTNTNSSKRSKKKRRAPSPPVKKSESDDEHIHIVNIIREATDNILGDKNSNEQKEDLRDETISNASTLDIGSSEDVMCTDTLKLERGILKQNMEKPFSEPRICPSSPVSPRPWYKRTTVNKEMGSSKEKEKKNERDRKKVEEWMLESGFPRRSLLNTDNKYNFFSKADRSDEKRKSQISILTNISELDREAAEIIRRGKEKEKSLMESQNAMYFNDNGIVNENEIITNSVSEKEEPPRKNSAKELISLFNAITNVTKVTVNSSFFSKDTSNLFCKDREKRSEVLNSSIVIEKEQSCSSSSSTRDNAANDVFVTKVMSKNNVSLQENEKPGTSFPISNSSSEGKIARVTIDELDEFDAERNSKSQVLYEANRQNRHLSPPIPTITEVSEGSAKSSPTSTIGSSNTNSNNSESAPQPSPEPAHMKHMQVWVCPRCTLENLRWRITCEACDMWRPNPFELRERSKQNKILNNITENKDKCETVIKTAPSHLYPNLAKITTGNKEENISNIPFKGPTNNPIINKKEMQDINFSTNTDKEKGLEQKNKQEVEVGSNGLENNQSKINIEAKDQEQQQAEEIRKARLAFFTKANSEGKPSLEKYISNEKNDKIPIAKLDPTSAAKSDIISTVKLDLTPVVKTENIPAVKSNKLPLVKAETVIDMKSNTPSMGKTDTNPVMTKDIISISKDINKSPVVITNDDEEKRKLKEMLIEMKHSLPKRPKPIKKTAEANISENNIDKTSNYLNPMPVTKTSASTSIYSNIIPNTIKSHENEAEAYLVESESIIEEIKIKKPSEKVSSSVQTSGLVKQICPKQKMSSTKEVLIPIKVEEHLIKDGILYTSVSKDNRRIGTGTFELLRPRDFANIEAIKTESKSAAVHLYANIADNEDGDKNLKTEEAHLNSSAYIDKLSKQLTKPQGVAHFKARLDMSNDTNLNTLAINRLLKRLEVAIASGNHELAATLARELAQLKVNCSVIRQKPETSGNEILVEMYVEDKVSHQGPFHLKISPSLTVKELKDKIEREYEIPANVQRWILGKQLAADDGITLDNMGINKDGCPIFLYLVAPPEITQLKKTTDSGILLTKLKLPNTNTVINIDISEKDLQEAGPSGINTKTMVEKMEIIPKPIEDVPLVSEGQSVSNPIGTLALGWKCEICTLMNSPTRPGCAACTTERPKDYKVPVEYKLSEAEISRIDNEKITEEKSTKAEEEEKAKNYQKLVDLEKDDLIIYPEAFECPVCLTDYSPMEGIVLRECLHVFCRNCVSNTIQFSEEAEVKCPFRDNNYTCDSSLLQREIKALVPPEIYEEHLAKSIALAETKIGNAFHCKTPDCKGWCIYEDNVNTFHCPVCTHINCLTCQAIHEGLNCKQFQEQLNTNSDMNIEAKRTKEMLQEMVDRGEAMNCPTCQVILMKKWGCDWLRCSMCKTEICWVTRGPRWGPNGKGDTSGGCQCGVNGVKCHPKCTYCH</sequence>
<dbReference type="CDD" id="cd20345">
    <property type="entry name" value="BRcat_RBR_HOIL1"/>
    <property type="match status" value="1"/>
</dbReference>
<dbReference type="SUPFAM" id="SSF57850">
    <property type="entry name" value="RING/U-box"/>
    <property type="match status" value="3"/>
</dbReference>
<dbReference type="CDD" id="cd16633">
    <property type="entry name" value="mRING-HC-C3HC3D_RBR_HOIL1"/>
    <property type="match status" value="1"/>
</dbReference>
<dbReference type="InterPro" id="IPR017907">
    <property type="entry name" value="Znf_RING_CS"/>
</dbReference>
<evidence type="ECO:0000256" key="15">
    <source>
        <dbReference type="SAM" id="Coils"/>
    </source>
</evidence>
<feature type="compositionally biased region" description="Basic and acidic residues" evidence="16">
    <location>
        <begin position="104"/>
        <end position="132"/>
    </location>
</feature>
<keyword evidence="23" id="KW-1185">Reference proteome</keyword>
<keyword evidence="8" id="KW-0479">Metal-binding</keyword>
<feature type="region of interest" description="Disordered" evidence="16">
    <location>
        <begin position="90"/>
        <end position="151"/>
    </location>
</feature>
<dbReference type="Pfam" id="PF01302">
    <property type="entry name" value="CAP_GLY"/>
    <property type="match status" value="1"/>
</dbReference>
<feature type="compositionally biased region" description="Low complexity" evidence="16">
    <location>
        <begin position="857"/>
        <end position="880"/>
    </location>
</feature>
<comment type="similarity">
    <text evidence="3">Belongs to the RBR family.</text>
</comment>
<dbReference type="GO" id="GO:0008270">
    <property type="term" value="F:zinc ion binding"/>
    <property type="evidence" value="ECO:0007669"/>
    <property type="project" value="UniProtKB-KW"/>
</dbReference>
<dbReference type="InterPro" id="IPR036859">
    <property type="entry name" value="CAP-Gly_dom_sf"/>
</dbReference>
<keyword evidence="7" id="KW-0808">Transferase</keyword>
<feature type="region of interest" description="Disordered" evidence="16">
    <location>
        <begin position="788"/>
        <end position="807"/>
    </location>
</feature>
<dbReference type="InterPro" id="IPR047558">
    <property type="entry name" value="BRcat_RBR_HOIL1"/>
</dbReference>
<evidence type="ECO:0000256" key="10">
    <source>
        <dbReference type="ARBA" id="ARBA00022771"/>
    </source>
</evidence>
<feature type="domain" description="RING-type" evidence="21">
    <location>
        <begin position="1692"/>
        <end position="1920"/>
    </location>
</feature>
<evidence type="ECO:0000256" key="5">
    <source>
        <dbReference type="ARBA" id="ARBA00017887"/>
    </source>
</evidence>
<evidence type="ECO:0000256" key="4">
    <source>
        <dbReference type="ARBA" id="ARBA00012251"/>
    </source>
</evidence>
<dbReference type="GO" id="GO:0097039">
    <property type="term" value="P:protein linear polyubiquitination"/>
    <property type="evidence" value="ECO:0007669"/>
    <property type="project" value="TreeGrafter"/>
</dbReference>
<gene>
    <name evidence="22" type="ORF">NEZAVI_LOCUS832</name>
</gene>
<keyword evidence="11" id="KW-0833">Ubl conjugation pathway</keyword>
<dbReference type="Gene3D" id="2.30.30.380">
    <property type="entry name" value="Zn-finger domain of Sec23/24"/>
    <property type="match status" value="1"/>
</dbReference>
<accession>A0A9P0DZ05</accession>
<dbReference type="InterPro" id="IPR029071">
    <property type="entry name" value="Ubiquitin-like_domsf"/>
</dbReference>
<dbReference type="PROSITE" id="PS00518">
    <property type="entry name" value="ZF_RING_1"/>
    <property type="match status" value="1"/>
</dbReference>
<dbReference type="EC" id="2.3.2.31" evidence="4"/>
<dbReference type="SMART" id="SM00184">
    <property type="entry name" value="RING"/>
    <property type="match status" value="1"/>
</dbReference>
<dbReference type="Gene3D" id="3.30.40.10">
    <property type="entry name" value="Zinc/RING finger domain, C3HC4 (zinc finger)"/>
    <property type="match status" value="1"/>
</dbReference>
<evidence type="ECO:0000256" key="6">
    <source>
        <dbReference type="ARBA" id="ARBA00022553"/>
    </source>
</evidence>
<evidence type="ECO:0000259" key="20">
    <source>
        <dbReference type="PROSITE" id="PS50245"/>
    </source>
</evidence>
<dbReference type="PROSITE" id="PS50089">
    <property type="entry name" value="ZF_RING_2"/>
    <property type="match status" value="1"/>
</dbReference>
<evidence type="ECO:0000256" key="7">
    <source>
        <dbReference type="ARBA" id="ARBA00022679"/>
    </source>
</evidence>
<dbReference type="SUPFAM" id="SSF74924">
    <property type="entry name" value="Cap-Gly domain"/>
    <property type="match status" value="1"/>
</dbReference>
<proteinExistence type="inferred from homology"/>
<organism evidence="22 23">
    <name type="scientific">Nezara viridula</name>
    <name type="common">Southern green stink bug</name>
    <name type="synonym">Cimex viridulus</name>
    <dbReference type="NCBI Taxonomy" id="85310"/>
    <lineage>
        <taxon>Eukaryota</taxon>
        <taxon>Metazoa</taxon>
        <taxon>Ecdysozoa</taxon>
        <taxon>Arthropoda</taxon>
        <taxon>Hexapoda</taxon>
        <taxon>Insecta</taxon>
        <taxon>Pterygota</taxon>
        <taxon>Neoptera</taxon>
        <taxon>Paraneoptera</taxon>
        <taxon>Hemiptera</taxon>
        <taxon>Heteroptera</taxon>
        <taxon>Panheteroptera</taxon>
        <taxon>Pentatomomorpha</taxon>
        <taxon>Pentatomoidea</taxon>
        <taxon>Pentatomidae</taxon>
        <taxon>Pentatominae</taxon>
        <taxon>Nezara</taxon>
    </lineage>
</organism>
<dbReference type="PANTHER" id="PTHR22770">
    <property type="entry name" value="UBIQUITIN CONJUGATING ENZYME 7 INTERACTING PROTEIN-RELATED"/>
    <property type="match status" value="1"/>
</dbReference>
<dbReference type="Gene3D" id="2.30.30.190">
    <property type="entry name" value="CAP Gly-rich-like domain"/>
    <property type="match status" value="1"/>
</dbReference>
<dbReference type="GO" id="GO:0043130">
    <property type="term" value="F:ubiquitin binding"/>
    <property type="evidence" value="ECO:0007669"/>
    <property type="project" value="TreeGrafter"/>
</dbReference>
<dbReference type="InterPro" id="IPR047559">
    <property type="entry name" value="HOIL1_RBR_mRING-HC-C3HC3D"/>
</dbReference>
<dbReference type="PROSITE" id="PS51873">
    <property type="entry name" value="TRIAD"/>
    <property type="match status" value="1"/>
</dbReference>
<feature type="compositionally biased region" description="Low complexity" evidence="16">
    <location>
        <begin position="460"/>
        <end position="474"/>
    </location>
</feature>
<evidence type="ECO:0000256" key="14">
    <source>
        <dbReference type="PROSITE-ProRule" id="PRU00322"/>
    </source>
</evidence>
<feature type="compositionally biased region" description="Low complexity" evidence="16">
    <location>
        <begin position="400"/>
        <end position="410"/>
    </location>
</feature>
<dbReference type="InterPro" id="IPR047557">
    <property type="entry name" value="Rcat_RBR_HOIL1"/>
</dbReference>
<dbReference type="InterPro" id="IPR044066">
    <property type="entry name" value="TRIAD_supradom"/>
</dbReference>
<dbReference type="InterPro" id="IPR000626">
    <property type="entry name" value="Ubiquitin-like_dom"/>
</dbReference>
<dbReference type="InterPro" id="IPR036443">
    <property type="entry name" value="Znf_RanBP2_sf"/>
</dbReference>
<dbReference type="Gene3D" id="3.10.20.90">
    <property type="entry name" value="Phosphatidylinositol 3-kinase Catalytic Subunit, Chain A, domain 1"/>
    <property type="match status" value="1"/>
</dbReference>
<dbReference type="EMBL" id="OV725077">
    <property type="protein sequence ID" value="CAH1389422.1"/>
    <property type="molecule type" value="Genomic_DNA"/>
</dbReference>
<keyword evidence="9" id="KW-0677">Repeat</keyword>
<keyword evidence="10 14" id="KW-0863">Zinc-finger</keyword>
<feature type="domain" description="CAP-Gly" evidence="20">
    <location>
        <begin position="33"/>
        <end position="77"/>
    </location>
</feature>
<feature type="domain" description="RanBP2-type" evidence="19">
    <location>
        <begin position="1603"/>
        <end position="1636"/>
    </location>
</feature>
<dbReference type="SUPFAM" id="SSF54236">
    <property type="entry name" value="Ubiquitin-like"/>
    <property type="match status" value="1"/>
</dbReference>
<evidence type="ECO:0000256" key="2">
    <source>
        <dbReference type="ARBA" id="ARBA00004906"/>
    </source>
</evidence>
<comment type="catalytic activity">
    <reaction evidence="1">
        <text>[E2 ubiquitin-conjugating enzyme]-S-ubiquitinyl-L-cysteine + [acceptor protein]-L-lysine = [E2 ubiquitin-conjugating enzyme]-L-cysteine + [acceptor protein]-N(6)-ubiquitinyl-L-lysine.</text>
        <dbReference type="EC" id="2.3.2.31"/>
    </reaction>
</comment>
<dbReference type="InterPro" id="IPR000938">
    <property type="entry name" value="CAP-Gly_domain"/>
</dbReference>
<dbReference type="InterPro" id="IPR027370">
    <property type="entry name" value="Znf-RING_euk"/>
</dbReference>
<dbReference type="CDD" id="cd20358">
    <property type="entry name" value="Rcat_RBR_HOIL1"/>
    <property type="match status" value="1"/>
</dbReference>
<evidence type="ECO:0000256" key="8">
    <source>
        <dbReference type="ARBA" id="ARBA00022723"/>
    </source>
</evidence>
<dbReference type="PROSITE" id="PS50245">
    <property type="entry name" value="CAP_GLY_2"/>
    <property type="match status" value="1"/>
</dbReference>
<feature type="compositionally biased region" description="Basic and acidic residues" evidence="16">
    <location>
        <begin position="591"/>
        <end position="605"/>
    </location>
</feature>
<feature type="region of interest" description="Disordered" evidence="16">
    <location>
        <begin position="215"/>
        <end position="238"/>
    </location>
</feature>
<protein>
    <recommendedName>
        <fullName evidence="5">RanBP-type and C3HC4-type zinc finger-containing protein 1</fullName>
        <ecNumber evidence="4">2.3.2.31</ecNumber>
    </recommendedName>
</protein>
<dbReference type="GO" id="GO:0043161">
    <property type="term" value="P:proteasome-mediated ubiquitin-dependent protein catabolic process"/>
    <property type="evidence" value="ECO:0007669"/>
    <property type="project" value="TreeGrafter"/>
</dbReference>
<evidence type="ECO:0000259" key="21">
    <source>
        <dbReference type="PROSITE" id="PS51873"/>
    </source>
</evidence>
<feature type="domain" description="Ubiquitin-like" evidence="17">
    <location>
        <begin position="1452"/>
        <end position="1515"/>
    </location>
</feature>
<dbReference type="InterPro" id="IPR013083">
    <property type="entry name" value="Znf_RING/FYVE/PHD"/>
</dbReference>
<feature type="coiled-coil region" evidence="15">
    <location>
        <begin position="1659"/>
        <end position="1686"/>
    </location>
</feature>
<reference evidence="22" key="1">
    <citation type="submission" date="2022-01" db="EMBL/GenBank/DDBJ databases">
        <authorList>
            <person name="King R."/>
        </authorList>
    </citation>
    <scope>NUCLEOTIDE SEQUENCE</scope>
</reference>
<evidence type="ECO:0000256" key="1">
    <source>
        <dbReference type="ARBA" id="ARBA00001798"/>
    </source>
</evidence>
<feature type="domain" description="RING-type" evidence="18">
    <location>
        <begin position="1696"/>
        <end position="1738"/>
    </location>
</feature>
<dbReference type="SUPFAM" id="SSF90209">
    <property type="entry name" value="Ran binding protein zinc finger-like"/>
    <property type="match status" value="1"/>
</dbReference>
<keyword evidence="6" id="KW-0597">Phosphoprotein</keyword>
<comment type="pathway">
    <text evidence="2">Protein modification; protein ubiquitination.</text>
</comment>
<evidence type="ECO:0000256" key="16">
    <source>
        <dbReference type="SAM" id="MobiDB-lite"/>
    </source>
</evidence>
<dbReference type="SMART" id="SM00547">
    <property type="entry name" value="ZnF_RBZ"/>
    <property type="match status" value="2"/>
</dbReference>
<dbReference type="InterPro" id="IPR051628">
    <property type="entry name" value="LUBAC_E3_Ligases"/>
</dbReference>
<keyword evidence="15" id="KW-0175">Coiled coil</keyword>
<dbReference type="PROSITE" id="PS50053">
    <property type="entry name" value="UBIQUITIN_2"/>
    <property type="match status" value="1"/>
</dbReference>
<evidence type="ECO:0000313" key="22">
    <source>
        <dbReference type="EMBL" id="CAH1389422.1"/>
    </source>
</evidence>
<feature type="region of interest" description="Disordered" evidence="16">
    <location>
        <begin position="836"/>
        <end position="887"/>
    </location>
</feature>
<feature type="region of interest" description="Disordered" evidence="16">
    <location>
        <begin position="443"/>
        <end position="496"/>
    </location>
</feature>
<evidence type="ECO:0000256" key="9">
    <source>
        <dbReference type="ARBA" id="ARBA00022737"/>
    </source>
</evidence>
<dbReference type="Pfam" id="PF00240">
    <property type="entry name" value="ubiquitin"/>
    <property type="match status" value="1"/>
</dbReference>
<dbReference type="Pfam" id="PF00641">
    <property type="entry name" value="Zn_ribbon_RanBP"/>
    <property type="match status" value="1"/>
</dbReference>
<dbReference type="PANTHER" id="PTHR22770:SF13">
    <property type="entry name" value="RING-TYPE DOMAIN-CONTAINING PROTEIN"/>
    <property type="match status" value="1"/>
</dbReference>
<name>A0A9P0DZ05_NEZVI</name>
<dbReference type="Pfam" id="PF13445">
    <property type="entry name" value="zf-RING_UBOX"/>
    <property type="match status" value="1"/>
</dbReference>
<evidence type="ECO:0000256" key="11">
    <source>
        <dbReference type="ARBA" id="ARBA00022786"/>
    </source>
</evidence>
<evidence type="ECO:0000256" key="12">
    <source>
        <dbReference type="ARBA" id="ARBA00022833"/>
    </source>
</evidence>
<feature type="region of interest" description="Disordered" evidence="16">
    <location>
        <begin position="381"/>
        <end position="410"/>
    </location>
</feature>
<dbReference type="InterPro" id="IPR001876">
    <property type="entry name" value="Znf_RanBP2"/>
</dbReference>
<evidence type="ECO:0000259" key="19">
    <source>
        <dbReference type="PROSITE" id="PS50199"/>
    </source>
</evidence>
<keyword evidence="12" id="KW-0862">Zinc</keyword>
<dbReference type="FunFam" id="3.30.40.10:FF:000137">
    <property type="entry name" value="RanBP-type and C3HC4-type zinc finger-containing protein 1"/>
    <property type="match status" value="1"/>
</dbReference>
<evidence type="ECO:0000259" key="17">
    <source>
        <dbReference type="PROSITE" id="PS50053"/>
    </source>
</evidence>
<dbReference type="GO" id="GO:0009893">
    <property type="term" value="P:positive regulation of metabolic process"/>
    <property type="evidence" value="ECO:0007669"/>
    <property type="project" value="UniProtKB-ARBA"/>
</dbReference>
<feature type="region of interest" description="Disordered" evidence="16">
    <location>
        <begin position="564"/>
        <end position="605"/>
    </location>
</feature>
<evidence type="ECO:0000256" key="13">
    <source>
        <dbReference type="ARBA" id="ARBA00023186"/>
    </source>
</evidence>
<evidence type="ECO:0000259" key="18">
    <source>
        <dbReference type="PROSITE" id="PS50089"/>
    </source>
</evidence>
<dbReference type="OrthoDB" id="261960at2759"/>
<dbReference type="Proteomes" id="UP001152798">
    <property type="component" value="Chromosome 1"/>
</dbReference>
<dbReference type="GO" id="GO:0061630">
    <property type="term" value="F:ubiquitin protein ligase activity"/>
    <property type="evidence" value="ECO:0007669"/>
    <property type="project" value="UniProtKB-EC"/>
</dbReference>
<keyword evidence="13" id="KW-0143">Chaperone</keyword>
<dbReference type="PROSITE" id="PS01358">
    <property type="entry name" value="ZF_RANBP2_1"/>
    <property type="match status" value="2"/>
</dbReference>
<evidence type="ECO:0000256" key="3">
    <source>
        <dbReference type="ARBA" id="ARBA00008278"/>
    </source>
</evidence>
<dbReference type="InterPro" id="IPR001841">
    <property type="entry name" value="Znf_RING"/>
</dbReference>